<dbReference type="SMART" id="SM00298">
    <property type="entry name" value="CHROMO"/>
    <property type="match status" value="1"/>
</dbReference>
<keyword evidence="5" id="KW-1185">Reference proteome</keyword>
<comment type="caution">
    <text evidence="4">The sequence shown here is derived from an EMBL/GenBank/DDBJ whole genome shotgun (WGS) entry which is preliminary data.</text>
</comment>
<reference evidence="4" key="1">
    <citation type="submission" date="2022-03" db="EMBL/GenBank/DDBJ databases">
        <title>Draft genome sequence of Aduncisulcus paluster, a free-living microaerophilic Fornicata.</title>
        <authorList>
            <person name="Yuyama I."/>
            <person name="Kume K."/>
            <person name="Tamura T."/>
            <person name="Inagaki Y."/>
            <person name="Hashimoto T."/>
        </authorList>
    </citation>
    <scope>NUCLEOTIDE SEQUENCE</scope>
    <source>
        <strain evidence="4">NY0171</strain>
    </source>
</reference>
<organism evidence="4 5">
    <name type="scientific">Aduncisulcus paluster</name>
    <dbReference type="NCBI Taxonomy" id="2918883"/>
    <lineage>
        <taxon>Eukaryota</taxon>
        <taxon>Metamonada</taxon>
        <taxon>Carpediemonas-like organisms</taxon>
        <taxon>Aduncisulcus</taxon>
    </lineage>
</organism>
<feature type="domain" description="Chromo" evidence="3">
    <location>
        <begin position="273"/>
        <end position="331"/>
    </location>
</feature>
<dbReference type="EMBL" id="BQXS01012643">
    <property type="protein sequence ID" value="GKT26232.1"/>
    <property type="molecule type" value="Genomic_DNA"/>
</dbReference>
<feature type="compositionally biased region" description="Basic and acidic residues" evidence="2">
    <location>
        <begin position="129"/>
        <end position="142"/>
    </location>
</feature>
<feature type="region of interest" description="Disordered" evidence="2">
    <location>
        <begin position="87"/>
        <end position="182"/>
    </location>
</feature>
<accession>A0ABQ5K2E0</accession>
<dbReference type="Pfam" id="PF00385">
    <property type="entry name" value="Chromo"/>
    <property type="match status" value="1"/>
</dbReference>
<evidence type="ECO:0000256" key="1">
    <source>
        <dbReference type="SAM" id="Coils"/>
    </source>
</evidence>
<protein>
    <recommendedName>
        <fullName evidence="3">Chromo domain-containing protein</fullName>
    </recommendedName>
</protein>
<dbReference type="Proteomes" id="UP001057375">
    <property type="component" value="Unassembled WGS sequence"/>
</dbReference>
<gene>
    <name evidence="4" type="ORF">ADUPG1_013285</name>
</gene>
<dbReference type="PROSITE" id="PS50013">
    <property type="entry name" value="CHROMO_2"/>
    <property type="match status" value="1"/>
</dbReference>
<sequence>MEREECEASKKEIEALKKEIAEIEHKIIELIRLTITRQESPEELKMLYKERAKIQKELEIAMIKVNSLKRLCLFFRMIDTALVPPQKSQIGDESMKSGNIHHETSSNQSISSVGDTTESSAVLSISSQTKDHTPLPQEEIKKQSSTVPKETWNEEEAAQETVTEEKNVSSEPPRSAFEEAASSGISIEKEELEEEGNTNHESIGILCYSDVHQKLEKEILRSSRLERRLHLVEAQLQKEQEHSALLMIQLTKKSQRKIRKAPQVEKSEEEEVFTVDKIISHKKKGRQFLFLVKWKGYSQKHNSWVKKSDFVDSSLLDEYWGDKEEQVRGKRRFSRLPK</sequence>
<dbReference type="InterPro" id="IPR016197">
    <property type="entry name" value="Chromo-like_dom_sf"/>
</dbReference>
<feature type="compositionally biased region" description="Polar residues" evidence="2">
    <location>
        <begin position="105"/>
        <end position="128"/>
    </location>
</feature>
<feature type="coiled-coil region" evidence="1">
    <location>
        <begin position="6"/>
        <end position="71"/>
    </location>
</feature>
<evidence type="ECO:0000313" key="5">
    <source>
        <dbReference type="Proteomes" id="UP001057375"/>
    </source>
</evidence>
<dbReference type="InterPro" id="IPR023780">
    <property type="entry name" value="Chromo_domain"/>
</dbReference>
<name>A0ABQ5K2E0_9EUKA</name>
<evidence type="ECO:0000256" key="2">
    <source>
        <dbReference type="SAM" id="MobiDB-lite"/>
    </source>
</evidence>
<evidence type="ECO:0000259" key="3">
    <source>
        <dbReference type="PROSITE" id="PS50013"/>
    </source>
</evidence>
<dbReference type="Gene3D" id="2.40.50.40">
    <property type="match status" value="1"/>
</dbReference>
<dbReference type="InterPro" id="IPR000953">
    <property type="entry name" value="Chromo/chromo_shadow_dom"/>
</dbReference>
<keyword evidence="1" id="KW-0175">Coiled coil</keyword>
<dbReference type="SUPFAM" id="SSF54160">
    <property type="entry name" value="Chromo domain-like"/>
    <property type="match status" value="1"/>
</dbReference>
<proteinExistence type="predicted"/>
<evidence type="ECO:0000313" key="4">
    <source>
        <dbReference type="EMBL" id="GKT26232.1"/>
    </source>
</evidence>